<dbReference type="AlphaFoldDB" id="A0A444GLP1"/>
<protein>
    <submittedName>
        <fullName evidence="2">Uncharacterized protein</fullName>
    </submittedName>
</protein>
<name>A0A444GLP1_9FLAO</name>
<organism evidence="2 3">
    <name type="scientific">Flavobacterium cerinum</name>
    <dbReference type="NCBI Taxonomy" id="2502784"/>
    <lineage>
        <taxon>Bacteria</taxon>
        <taxon>Pseudomonadati</taxon>
        <taxon>Bacteroidota</taxon>
        <taxon>Flavobacteriia</taxon>
        <taxon>Flavobacteriales</taxon>
        <taxon>Flavobacteriaceae</taxon>
        <taxon>Flavobacterium</taxon>
    </lineage>
</organism>
<keyword evidence="1" id="KW-0732">Signal</keyword>
<feature type="signal peptide" evidence="1">
    <location>
        <begin position="1"/>
        <end position="18"/>
    </location>
</feature>
<keyword evidence="3" id="KW-1185">Reference proteome</keyword>
<evidence type="ECO:0000256" key="1">
    <source>
        <dbReference type="SAM" id="SignalP"/>
    </source>
</evidence>
<sequence>MLRIFTLLFLMAIAPATAQGVTGDMIKDIVFKTEKELTAKYGKPEKEISKPGDVLAFGSYSLTWVKDKKQITVFYEDDTFKKVESIALYAYVFNKDTFYKSFGWDKPVLNEDTKEIKVSGLNGFKAYYVKRDKMFMISLLRQNPNIKTFGKKK</sequence>
<dbReference type="OrthoDB" id="9863702at2"/>
<feature type="chain" id="PRO_5019417081" evidence="1">
    <location>
        <begin position="19"/>
        <end position="153"/>
    </location>
</feature>
<accession>A0A444GLP1</accession>
<gene>
    <name evidence="2" type="ORF">EPI11_17550</name>
</gene>
<dbReference type="RefSeq" id="WP_128391299.1">
    <property type="nucleotide sequence ID" value="NZ_SBII01000016.1"/>
</dbReference>
<dbReference type="Proteomes" id="UP000287527">
    <property type="component" value="Unassembled WGS sequence"/>
</dbReference>
<dbReference type="EMBL" id="SBII01000016">
    <property type="protein sequence ID" value="RWW91847.1"/>
    <property type="molecule type" value="Genomic_DNA"/>
</dbReference>
<proteinExistence type="predicted"/>
<reference evidence="2 3" key="1">
    <citation type="submission" date="2019-01" db="EMBL/GenBank/DDBJ databases">
        <title>Flavobacterium sp. nov.,isolated from freshwater.</title>
        <authorList>
            <person name="Zhang R."/>
            <person name="Du Z.-J."/>
        </authorList>
    </citation>
    <scope>NUCLEOTIDE SEQUENCE [LARGE SCALE GENOMIC DNA]</scope>
    <source>
        <strain evidence="2 3">1E403</strain>
    </source>
</reference>
<evidence type="ECO:0000313" key="2">
    <source>
        <dbReference type="EMBL" id="RWW91847.1"/>
    </source>
</evidence>
<comment type="caution">
    <text evidence="2">The sequence shown here is derived from an EMBL/GenBank/DDBJ whole genome shotgun (WGS) entry which is preliminary data.</text>
</comment>
<evidence type="ECO:0000313" key="3">
    <source>
        <dbReference type="Proteomes" id="UP000287527"/>
    </source>
</evidence>